<dbReference type="GO" id="GO:0016787">
    <property type="term" value="F:hydrolase activity"/>
    <property type="evidence" value="ECO:0007669"/>
    <property type="project" value="UniProtKB-KW"/>
</dbReference>
<dbReference type="SUPFAM" id="SSF53474">
    <property type="entry name" value="alpha/beta-Hydrolases"/>
    <property type="match status" value="1"/>
</dbReference>
<comment type="caution">
    <text evidence="2">The sequence shown here is derived from an EMBL/GenBank/DDBJ whole genome shotgun (WGS) entry which is preliminary data.</text>
</comment>
<evidence type="ECO:0000259" key="1">
    <source>
        <dbReference type="Pfam" id="PF00561"/>
    </source>
</evidence>
<proteinExistence type="predicted"/>
<accession>A0A916WKX7</accession>
<protein>
    <submittedName>
        <fullName evidence="2">Alpha/beta hydrolase</fullName>
    </submittedName>
</protein>
<keyword evidence="2" id="KW-0378">Hydrolase</keyword>
<gene>
    <name evidence="2" type="ORF">GCM10011496_30970</name>
</gene>
<dbReference type="Proteomes" id="UP000620596">
    <property type="component" value="Unassembled WGS sequence"/>
</dbReference>
<sequence>MTLPAYLEQGEGDTAVFMLHGVGGSKEAWLRNQPVLAEAGYRTIAWDMPGYGASSPLSPCTNALLADALKTLMTYIGARRNVLLGHSMGGMIGQELAALHPSLVQGLILYSTSPAFGKADGAWQQQFLESRFAPLDQGLGMDGLAKKIVPTMFAPGADPARLAEVVALMGRVPAGSYRAALAAIVSFNRLAELGDIAVPALCLAGELDLNAPPVVVEKMTSRIPGAQYTCLPGVGHIANIEQPALFNSTVLAFLTHHFPT</sequence>
<dbReference type="PRINTS" id="PR00412">
    <property type="entry name" value="EPOXHYDRLASE"/>
</dbReference>
<dbReference type="InterPro" id="IPR000073">
    <property type="entry name" value="AB_hydrolase_1"/>
</dbReference>
<keyword evidence="3" id="KW-1185">Reference proteome</keyword>
<dbReference type="Gene3D" id="3.40.50.1820">
    <property type="entry name" value="alpha/beta hydrolase"/>
    <property type="match status" value="1"/>
</dbReference>
<evidence type="ECO:0000313" key="3">
    <source>
        <dbReference type="Proteomes" id="UP000620596"/>
    </source>
</evidence>
<name>A0A916WKX7_9BURK</name>
<reference evidence="2" key="1">
    <citation type="journal article" date="2014" name="Int. J. Syst. Evol. Microbiol.">
        <title>Complete genome sequence of Corynebacterium casei LMG S-19264T (=DSM 44701T), isolated from a smear-ripened cheese.</title>
        <authorList>
            <consortium name="US DOE Joint Genome Institute (JGI-PGF)"/>
            <person name="Walter F."/>
            <person name="Albersmeier A."/>
            <person name="Kalinowski J."/>
            <person name="Ruckert C."/>
        </authorList>
    </citation>
    <scope>NUCLEOTIDE SEQUENCE</scope>
    <source>
        <strain evidence="2">CGMCC 1.15322</strain>
    </source>
</reference>
<dbReference type="InterPro" id="IPR000639">
    <property type="entry name" value="Epox_hydrolase-like"/>
</dbReference>
<reference evidence="2" key="2">
    <citation type="submission" date="2020-09" db="EMBL/GenBank/DDBJ databases">
        <authorList>
            <person name="Sun Q."/>
            <person name="Zhou Y."/>
        </authorList>
    </citation>
    <scope>NUCLEOTIDE SEQUENCE</scope>
    <source>
        <strain evidence="2">CGMCC 1.15322</strain>
    </source>
</reference>
<organism evidence="2 3">
    <name type="scientific">Polaromonas eurypsychrophila</name>
    <dbReference type="NCBI Taxonomy" id="1614635"/>
    <lineage>
        <taxon>Bacteria</taxon>
        <taxon>Pseudomonadati</taxon>
        <taxon>Pseudomonadota</taxon>
        <taxon>Betaproteobacteria</taxon>
        <taxon>Burkholderiales</taxon>
        <taxon>Comamonadaceae</taxon>
        <taxon>Polaromonas</taxon>
    </lineage>
</organism>
<dbReference type="PRINTS" id="PR00111">
    <property type="entry name" value="ABHYDROLASE"/>
</dbReference>
<dbReference type="InterPro" id="IPR050266">
    <property type="entry name" value="AB_hydrolase_sf"/>
</dbReference>
<dbReference type="InterPro" id="IPR029058">
    <property type="entry name" value="AB_hydrolase_fold"/>
</dbReference>
<feature type="domain" description="AB hydrolase-1" evidence="1">
    <location>
        <begin position="15"/>
        <end position="128"/>
    </location>
</feature>
<dbReference type="PANTHER" id="PTHR43798">
    <property type="entry name" value="MONOACYLGLYCEROL LIPASE"/>
    <property type="match status" value="1"/>
</dbReference>
<dbReference type="Pfam" id="PF00561">
    <property type="entry name" value="Abhydrolase_1"/>
    <property type="match status" value="1"/>
</dbReference>
<evidence type="ECO:0000313" key="2">
    <source>
        <dbReference type="EMBL" id="GGB07857.1"/>
    </source>
</evidence>
<dbReference type="RefSeq" id="WP_188709419.1">
    <property type="nucleotide sequence ID" value="NZ_BMIG01000013.1"/>
</dbReference>
<dbReference type="AlphaFoldDB" id="A0A916WKX7"/>
<dbReference type="EMBL" id="BMIG01000013">
    <property type="protein sequence ID" value="GGB07857.1"/>
    <property type="molecule type" value="Genomic_DNA"/>
</dbReference>